<organism evidence="6 7">
    <name type="scientific">Novosphingobium barchaimii LL02</name>
    <dbReference type="NCBI Taxonomy" id="1114963"/>
    <lineage>
        <taxon>Bacteria</taxon>
        <taxon>Pseudomonadati</taxon>
        <taxon>Pseudomonadota</taxon>
        <taxon>Alphaproteobacteria</taxon>
        <taxon>Sphingomonadales</taxon>
        <taxon>Sphingomonadaceae</taxon>
        <taxon>Novosphingobium</taxon>
    </lineage>
</organism>
<feature type="domain" description="CENP-V/GFA" evidence="5">
    <location>
        <begin position="5"/>
        <end position="116"/>
    </location>
</feature>
<proteinExistence type="inferred from homology"/>
<dbReference type="PATRIC" id="fig|1114963.3.peg.822"/>
<keyword evidence="7" id="KW-1185">Reference proteome</keyword>
<name>A0A0J8AZ57_9SPHN</name>
<dbReference type="GO" id="GO:0046872">
    <property type="term" value="F:metal ion binding"/>
    <property type="evidence" value="ECO:0007669"/>
    <property type="project" value="UniProtKB-KW"/>
</dbReference>
<keyword evidence="4" id="KW-0456">Lyase</keyword>
<evidence type="ECO:0000256" key="2">
    <source>
        <dbReference type="ARBA" id="ARBA00022723"/>
    </source>
</evidence>
<evidence type="ECO:0000256" key="1">
    <source>
        <dbReference type="ARBA" id="ARBA00005495"/>
    </source>
</evidence>
<accession>A0A0J8AZ57</accession>
<comment type="similarity">
    <text evidence="1">Belongs to the Gfa family.</text>
</comment>
<dbReference type="GO" id="GO:0016846">
    <property type="term" value="F:carbon-sulfur lyase activity"/>
    <property type="evidence" value="ECO:0007669"/>
    <property type="project" value="InterPro"/>
</dbReference>
<dbReference type="Gene3D" id="3.90.1590.10">
    <property type="entry name" value="glutathione-dependent formaldehyde- activating enzyme (gfa)"/>
    <property type="match status" value="1"/>
</dbReference>
<evidence type="ECO:0000313" key="7">
    <source>
        <dbReference type="Proteomes" id="UP000052268"/>
    </source>
</evidence>
<keyword evidence="3" id="KW-0862">Zinc</keyword>
<dbReference type="SUPFAM" id="SSF51316">
    <property type="entry name" value="Mss4-like"/>
    <property type="match status" value="1"/>
</dbReference>
<protein>
    <submittedName>
        <fullName evidence="6">Aldehyde-activating protein</fullName>
    </submittedName>
</protein>
<dbReference type="InterPro" id="IPR011057">
    <property type="entry name" value="Mss4-like_sf"/>
</dbReference>
<dbReference type="InterPro" id="IPR006913">
    <property type="entry name" value="CENP-V/GFA"/>
</dbReference>
<reference evidence="6 7" key="1">
    <citation type="journal article" date="2015" name="G3 (Bethesda)">
        <title>Insights into Ongoing Evolution of the Hexachlorocyclohexane Catabolic Pathway from Comparative Genomics of Ten Sphingomonadaceae Strains.</title>
        <authorList>
            <person name="Pearce S.L."/>
            <person name="Oakeshott J.G."/>
            <person name="Pandey G."/>
        </authorList>
    </citation>
    <scope>NUCLEOTIDE SEQUENCE [LARGE SCALE GENOMIC DNA]</scope>
    <source>
        <strain evidence="6 7">LL02</strain>
    </source>
</reference>
<dbReference type="PANTHER" id="PTHR33337">
    <property type="entry name" value="GFA DOMAIN-CONTAINING PROTEIN"/>
    <property type="match status" value="1"/>
</dbReference>
<dbReference type="PANTHER" id="PTHR33337:SF40">
    <property type="entry name" value="CENP-V_GFA DOMAIN-CONTAINING PROTEIN-RELATED"/>
    <property type="match status" value="1"/>
</dbReference>
<sequence length="144" mass="15039">MTVPYTGRCNCGAVTVSIAAEPAATRQCWCRQCQRIAAGGPTNNAMFPTDAVTITGSRADHAYVAASGNVLTHEFCADCGTPVLARSSARPQFRTIRLGLLDEGHGLKPTMAIWTDEAPDGAVIDPALERFPAQPPAPAPSSAS</sequence>
<gene>
    <name evidence="6" type="ORF">V474_09600</name>
</gene>
<evidence type="ECO:0000259" key="5">
    <source>
        <dbReference type="PROSITE" id="PS51891"/>
    </source>
</evidence>
<evidence type="ECO:0000256" key="4">
    <source>
        <dbReference type="ARBA" id="ARBA00023239"/>
    </source>
</evidence>
<comment type="caution">
    <text evidence="6">The sequence shown here is derived from an EMBL/GenBank/DDBJ whole genome shotgun (WGS) entry which is preliminary data.</text>
</comment>
<evidence type="ECO:0000256" key="3">
    <source>
        <dbReference type="ARBA" id="ARBA00022833"/>
    </source>
</evidence>
<dbReference type="OrthoDB" id="7186766at2"/>
<evidence type="ECO:0000313" key="6">
    <source>
        <dbReference type="EMBL" id="KMS59450.1"/>
    </source>
</evidence>
<dbReference type="RefSeq" id="WP_059150213.1">
    <property type="nucleotide sequence ID" value="NZ_KQ130452.1"/>
</dbReference>
<dbReference type="Pfam" id="PF04828">
    <property type="entry name" value="GFA"/>
    <property type="match status" value="1"/>
</dbReference>
<dbReference type="AlphaFoldDB" id="A0A0J8AZ57"/>
<dbReference type="Proteomes" id="UP000052268">
    <property type="component" value="Unassembled WGS sequence"/>
</dbReference>
<dbReference type="EMBL" id="JACU01000002">
    <property type="protein sequence ID" value="KMS59450.1"/>
    <property type="molecule type" value="Genomic_DNA"/>
</dbReference>
<dbReference type="PROSITE" id="PS51891">
    <property type="entry name" value="CENP_V_GFA"/>
    <property type="match status" value="1"/>
</dbReference>
<keyword evidence="2" id="KW-0479">Metal-binding</keyword>